<dbReference type="PANTHER" id="PTHR43877:SF2">
    <property type="entry name" value="AMINOALKYLPHOSPHONATE N-ACETYLTRANSFERASE-RELATED"/>
    <property type="match status" value="1"/>
</dbReference>
<dbReference type="Proteomes" id="UP001500416">
    <property type="component" value="Unassembled WGS sequence"/>
</dbReference>
<gene>
    <name evidence="4" type="ORF">GCM10010492_22310</name>
</gene>
<evidence type="ECO:0000313" key="4">
    <source>
        <dbReference type="EMBL" id="GAA0223754.1"/>
    </source>
</evidence>
<dbReference type="InterPro" id="IPR050832">
    <property type="entry name" value="Bact_Acetyltransf"/>
</dbReference>
<dbReference type="SUPFAM" id="SSF55729">
    <property type="entry name" value="Acyl-CoA N-acyltransferases (Nat)"/>
    <property type="match status" value="1"/>
</dbReference>
<dbReference type="Gene3D" id="3.40.630.30">
    <property type="match status" value="1"/>
</dbReference>
<reference evidence="4 5" key="1">
    <citation type="journal article" date="2019" name="Int. J. Syst. Evol. Microbiol.">
        <title>The Global Catalogue of Microorganisms (GCM) 10K type strain sequencing project: providing services to taxonomists for standard genome sequencing and annotation.</title>
        <authorList>
            <consortium name="The Broad Institute Genomics Platform"/>
            <consortium name="The Broad Institute Genome Sequencing Center for Infectious Disease"/>
            <person name="Wu L."/>
            <person name="Ma J."/>
        </authorList>
    </citation>
    <scope>NUCLEOTIDE SEQUENCE [LARGE SCALE GENOMIC DNA]</scope>
    <source>
        <strain evidence="4 5">JCM 3380</strain>
    </source>
</reference>
<name>A0ABN0TK54_9PSEU</name>
<sequence>MRADLKTVQYMLVRAIEEADRIVVGRLVLELWGAHTAVAHGQVFFPASLPGFLVEQQDQVVGLLTYAAADGFLEIVTIDALRRGRGVGSSLVEAAVQRARQLGCTRVRLTTTNDNLDALRFYQRRGFRLTALRPDAVREARRLKPEIPSVGDYGIPITDELDLERWVAPR</sequence>
<dbReference type="EMBL" id="BAAABU010000004">
    <property type="protein sequence ID" value="GAA0223754.1"/>
    <property type="molecule type" value="Genomic_DNA"/>
</dbReference>
<dbReference type="PANTHER" id="PTHR43877">
    <property type="entry name" value="AMINOALKYLPHOSPHONATE N-ACETYLTRANSFERASE-RELATED-RELATED"/>
    <property type="match status" value="1"/>
</dbReference>
<dbReference type="CDD" id="cd04301">
    <property type="entry name" value="NAT_SF"/>
    <property type="match status" value="1"/>
</dbReference>
<evidence type="ECO:0000256" key="2">
    <source>
        <dbReference type="ARBA" id="ARBA00023315"/>
    </source>
</evidence>
<dbReference type="InterPro" id="IPR016181">
    <property type="entry name" value="Acyl_CoA_acyltransferase"/>
</dbReference>
<dbReference type="Pfam" id="PF00583">
    <property type="entry name" value="Acetyltransf_1"/>
    <property type="match status" value="1"/>
</dbReference>
<comment type="caution">
    <text evidence="4">The sequence shown here is derived from an EMBL/GenBank/DDBJ whole genome shotgun (WGS) entry which is preliminary data.</text>
</comment>
<protein>
    <submittedName>
        <fullName evidence="4">GNAT family N-acetyltransferase</fullName>
    </submittedName>
</protein>
<keyword evidence="5" id="KW-1185">Reference proteome</keyword>
<evidence type="ECO:0000259" key="3">
    <source>
        <dbReference type="PROSITE" id="PS51186"/>
    </source>
</evidence>
<proteinExistence type="predicted"/>
<organism evidence="4 5">
    <name type="scientific">Saccharothrix mutabilis subsp. mutabilis</name>
    <dbReference type="NCBI Taxonomy" id="66855"/>
    <lineage>
        <taxon>Bacteria</taxon>
        <taxon>Bacillati</taxon>
        <taxon>Actinomycetota</taxon>
        <taxon>Actinomycetes</taxon>
        <taxon>Pseudonocardiales</taxon>
        <taxon>Pseudonocardiaceae</taxon>
        <taxon>Saccharothrix</taxon>
    </lineage>
</organism>
<evidence type="ECO:0000313" key="5">
    <source>
        <dbReference type="Proteomes" id="UP001500416"/>
    </source>
</evidence>
<keyword evidence="2" id="KW-0012">Acyltransferase</keyword>
<feature type="domain" description="N-acetyltransferase" evidence="3">
    <location>
        <begin position="11"/>
        <end position="148"/>
    </location>
</feature>
<accession>A0ABN0TK54</accession>
<dbReference type="InterPro" id="IPR000182">
    <property type="entry name" value="GNAT_dom"/>
</dbReference>
<keyword evidence="1" id="KW-0808">Transferase</keyword>
<evidence type="ECO:0000256" key="1">
    <source>
        <dbReference type="ARBA" id="ARBA00022679"/>
    </source>
</evidence>
<dbReference type="PROSITE" id="PS51186">
    <property type="entry name" value="GNAT"/>
    <property type="match status" value="1"/>
</dbReference>